<evidence type="ECO:0000256" key="7">
    <source>
        <dbReference type="PROSITE-ProRule" id="PRU01379"/>
    </source>
</evidence>
<feature type="chain" id="PRO_5006836018" evidence="8">
    <location>
        <begin position="23"/>
        <end position="854"/>
    </location>
</feature>
<evidence type="ECO:0000256" key="2">
    <source>
        <dbReference type="ARBA" id="ARBA00005988"/>
    </source>
</evidence>
<dbReference type="EMBL" id="CP013650">
    <property type="protein sequence ID" value="ALT00079.1"/>
    <property type="molecule type" value="Genomic_DNA"/>
</dbReference>
<dbReference type="RefSeq" id="WP_062483489.1">
    <property type="nucleotide sequence ID" value="NZ_CP013650.1"/>
</dbReference>
<evidence type="ECO:0000256" key="3">
    <source>
        <dbReference type="ARBA" id="ARBA00022670"/>
    </source>
</evidence>
<evidence type="ECO:0000256" key="5">
    <source>
        <dbReference type="ARBA" id="ARBA00022833"/>
    </source>
</evidence>
<evidence type="ECO:0000313" key="10">
    <source>
        <dbReference type="EMBL" id="ALT00079.1"/>
    </source>
</evidence>
<keyword evidence="4" id="KW-0378">Hydrolase</keyword>
<accession>A0A0U3AGC1</accession>
<sequence length="854" mass="95478">MKHWLQMVLMALVLNSIGSAHAQVKSDLDYLPESVSFDPAVPTPESVLGYPVGTWHVRHDQLVSYLYALAKSSPRVSIEEMGRSHEQRPLLLLTFSSEQNQQQLEPIRQQHLQSLNGQQQDDLPLILWMGYSVHGDEPSGANAALLIAYYLAAAQGPEVDKLLDEAVILMEPALNPDGLSRFAQWVNMHKGKSLVADPNHREHWQHWPSGRTNHYWFDLNRDWLLLTHPESRARLIHYHKWRPHVVTDFHEMGTNSTYFFQPGVPSRKNPWTPDNNVSLTEALGEYHAKALDASRQLYFTQEGFDDFYYGKGSTYPDAHGSVGILFEQASSRGHLQESEHGELSFPQTIQNQVTTSLSTFAGALANKGALSAHLQSFADEALELAKKDDLSGYLLSESQDKSRFKALLDILQQHQIQVKGLNKSIERNGQRFAPEDSVFVPLNQPQYRLIKSIFSTRTSFADNTFYDVSNWNLPLAFNIHYEGVERGFWRKLPLTDNLPDFTPAASELADDAYAYAFSWQDSGAPALLQALLEQDIQAKVASTAFTAITSQGKVSFEPGAVVLPAALKQPQNWRDRLQQHAQQQGIKLWSVTSGLTPEGNDLGSRTMALLDAPSVLMIAGAGSSQYEAGEIWHYLDQHIGLPLTILDMDRLRSVSLSDYSHIIMADGDFSRIDEKQIKAIQDWVRQGGVLITQKRAAKWASENDLLKATFLSEKELNNSFETSGLTYADKESLAAKKRIAGAVFSAEVDLSHPLAFGYTDKTLSFLRNSTLAMHKPTKPFVTVSRYTSEPLKAGYASDELKQLLADKANLVAHKLGDGKVIGVTDNLTFRGYWYGTSRILSNAIYLSDFIDAEG</sequence>
<dbReference type="Gene3D" id="3.40.50.880">
    <property type="match status" value="1"/>
</dbReference>
<dbReference type="SMART" id="SM00631">
    <property type="entry name" value="Zn_pept"/>
    <property type="match status" value="1"/>
</dbReference>
<proteinExistence type="inferred from homology"/>
<dbReference type="GO" id="GO:0005615">
    <property type="term" value="C:extracellular space"/>
    <property type="evidence" value="ECO:0007669"/>
    <property type="project" value="TreeGrafter"/>
</dbReference>
<evidence type="ECO:0000256" key="8">
    <source>
        <dbReference type="SAM" id="SignalP"/>
    </source>
</evidence>
<keyword evidence="5" id="KW-0862">Zinc</keyword>
<reference evidence="10 11" key="1">
    <citation type="submission" date="2015-12" db="EMBL/GenBank/DDBJ databases">
        <title>Complete genome of Lacimicrobium alkaliphilum KCTC 32984.</title>
        <authorList>
            <person name="Kim S.-G."/>
            <person name="Lee Y.-J."/>
        </authorList>
    </citation>
    <scope>NUCLEOTIDE SEQUENCE [LARGE SCALE GENOMIC DNA]</scope>
    <source>
        <strain evidence="10 11">YelD216</strain>
    </source>
</reference>
<keyword evidence="11" id="KW-1185">Reference proteome</keyword>
<dbReference type="CDD" id="cd03143">
    <property type="entry name" value="A4_beta-galactosidase_middle_domain"/>
    <property type="match status" value="1"/>
</dbReference>
<dbReference type="PANTHER" id="PTHR11705:SF143">
    <property type="entry name" value="SLL0236 PROTEIN"/>
    <property type="match status" value="1"/>
</dbReference>
<dbReference type="Gene3D" id="3.40.630.10">
    <property type="entry name" value="Zn peptidases"/>
    <property type="match status" value="1"/>
</dbReference>
<evidence type="ECO:0000256" key="4">
    <source>
        <dbReference type="ARBA" id="ARBA00022801"/>
    </source>
</evidence>
<dbReference type="GO" id="GO:0004181">
    <property type="term" value="F:metallocarboxypeptidase activity"/>
    <property type="evidence" value="ECO:0007669"/>
    <property type="project" value="InterPro"/>
</dbReference>
<dbReference type="InterPro" id="IPR000834">
    <property type="entry name" value="Peptidase_M14"/>
</dbReference>
<feature type="signal peptide" evidence="8">
    <location>
        <begin position="1"/>
        <end position="22"/>
    </location>
</feature>
<keyword evidence="3" id="KW-0645">Protease</keyword>
<dbReference type="Pfam" id="PF00246">
    <property type="entry name" value="Peptidase_M14"/>
    <property type="match status" value="1"/>
</dbReference>
<evidence type="ECO:0000256" key="6">
    <source>
        <dbReference type="ARBA" id="ARBA00023049"/>
    </source>
</evidence>
<dbReference type="PANTHER" id="PTHR11705">
    <property type="entry name" value="PROTEASE FAMILY M14 CARBOXYPEPTIDASE A,B"/>
    <property type="match status" value="1"/>
</dbReference>
<dbReference type="InterPro" id="IPR029062">
    <property type="entry name" value="Class_I_gatase-like"/>
</dbReference>
<dbReference type="OrthoDB" id="9758209at2"/>
<dbReference type="SUPFAM" id="SSF53187">
    <property type="entry name" value="Zn-dependent exopeptidases"/>
    <property type="match status" value="1"/>
</dbReference>
<feature type="domain" description="Peptidase M14" evidence="9">
    <location>
        <begin position="55"/>
        <end position="353"/>
    </location>
</feature>
<dbReference type="GO" id="GO:0008270">
    <property type="term" value="F:zinc ion binding"/>
    <property type="evidence" value="ECO:0007669"/>
    <property type="project" value="InterPro"/>
</dbReference>
<evidence type="ECO:0000313" key="11">
    <source>
        <dbReference type="Proteomes" id="UP000068447"/>
    </source>
</evidence>
<keyword evidence="8" id="KW-0732">Signal</keyword>
<dbReference type="CDD" id="cd06238">
    <property type="entry name" value="M14-like"/>
    <property type="match status" value="1"/>
</dbReference>
<dbReference type="Proteomes" id="UP000068447">
    <property type="component" value="Chromosome"/>
</dbReference>
<name>A0A0U3AGC1_9ALTE</name>
<keyword evidence="6" id="KW-0482">Metalloprotease</keyword>
<feature type="active site" description="Proton donor/acceptor" evidence="7">
    <location>
        <position position="327"/>
    </location>
</feature>
<dbReference type="GO" id="GO:0006508">
    <property type="term" value="P:proteolysis"/>
    <property type="evidence" value="ECO:0007669"/>
    <property type="project" value="UniProtKB-KW"/>
</dbReference>
<gene>
    <name evidence="10" type="ORF">AT746_18600</name>
</gene>
<evidence type="ECO:0000259" key="9">
    <source>
        <dbReference type="PROSITE" id="PS52035"/>
    </source>
</evidence>
<dbReference type="PROSITE" id="PS52035">
    <property type="entry name" value="PEPTIDASE_M14"/>
    <property type="match status" value="1"/>
</dbReference>
<dbReference type="STRING" id="1526571.AT746_18600"/>
<evidence type="ECO:0000256" key="1">
    <source>
        <dbReference type="ARBA" id="ARBA00001947"/>
    </source>
</evidence>
<dbReference type="KEGG" id="lal:AT746_18600"/>
<dbReference type="AlphaFoldDB" id="A0A0U3AGC1"/>
<comment type="cofactor">
    <cofactor evidence="1">
        <name>Zn(2+)</name>
        <dbReference type="ChEBI" id="CHEBI:29105"/>
    </cofactor>
</comment>
<dbReference type="SUPFAM" id="SSF52317">
    <property type="entry name" value="Class I glutamine amidotransferase-like"/>
    <property type="match status" value="1"/>
</dbReference>
<comment type="similarity">
    <text evidence="2 7">Belongs to the peptidase M14 family.</text>
</comment>
<organism evidence="10 11">
    <name type="scientific">Lacimicrobium alkaliphilum</name>
    <dbReference type="NCBI Taxonomy" id="1526571"/>
    <lineage>
        <taxon>Bacteria</taxon>
        <taxon>Pseudomonadati</taxon>
        <taxon>Pseudomonadota</taxon>
        <taxon>Gammaproteobacteria</taxon>
        <taxon>Alteromonadales</taxon>
        <taxon>Alteromonadaceae</taxon>
        <taxon>Lacimicrobium</taxon>
    </lineage>
</organism>
<protein>
    <submittedName>
        <fullName evidence="10">Peptidase M14</fullName>
    </submittedName>
</protein>